<name>A0A4R6QEN1_9FLAO</name>
<protein>
    <submittedName>
        <fullName evidence="1">Uncharacterized protein</fullName>
    </submittedName>
</protein>
<gene>
    <name evidence="1" type="ORF">BC748_0802</name>
</gene>
<sequence length="49" mass="5901">MIFRIFNEKKHNFKQVFKSGNGFNGGGTFREMKIMVIFKNKNSYDYFIK</sequence>
<keyword evidence="2" id="KW-1185">Reference proteome</keyword>
<evidence type="ECO:0000313" key="2">
    <source>
        <dbReference type="Proteomes" id="UP000295260"/>
    </source>
</evidence>
<dbReference type="Proteomes" id="UP000295260">
    <property type="component" value="Unassembled WGS sequence"/>
</dbReference>
<evidence type="ECO:0000313" key="1">
    <source>
        <dbReference type="EMBL" id="TDP61188.1"/>
    </source>
</evidence>
<dbReference type="EMBL" id="SNXR01000011">
    <property type="protein sequence ID" value="TDP61188.1"/>
    <property type="molecule type" value="Genomic_DNA"/>
</dbReference>
<reference evidence="1 2" key="1">
    <citation type="submission" date="2019-03" db="EMBL/GenBank/DDBJ databases">
        <title>Genomic Encyclopedia of Archaeal and Bacterial Type Strains, Phase II (KMG-II): from individual species to whole genera.</title>
        <authorList>
            <person name="Goeker M."/>
        </authorList>
    </citation>
    <scope>NUCLEOTIDE SEQUENCE [LARGE SCALE GENOMIC DNA]</scope>
    <source>
        <strain evidence="1 2">DSM 25687</strain>
    </source>
</reference>
<organism evidence="1 2">
    <name type="scientific">Flavobacterium dankookense</name>
    <dbReference type="NCBI Taxonomy" id="706186"/>
    <lineage>
        <taxon>Bacteria</taxon>
        <taxon>Pseudomonadati</taxon>
        <taxon>Bacteroidota</taxon>
        <taxon>Flavobacteriia</taxon>
        <taxon>Flavobacteriales</taxon>
        <taxon>Flavobacteriaceae</taxon>
        <taxon>Flavobacterium</taxon>
    </lineage>
</organism>
<accession>A0A4R6QEN1</accession>
<proteinExistence type="predicted"/>
<comment type="caution">
    <text evidence="1">The sequence shown here is derived from an EMBL/GenBank/DDBJ whole genome shotgun (WGS) entry which is preliminary data.</text>
</comment>
<dbReference type="AlphaFoldDB" id="A0A4R6QEN1"/>